<keyword evidence="2" id="KW-1185">Reference proteome</keyword>
<dbReference type="AlphaFoldDB" id="A0AAV6NBT4"/>
<dbReference type="EMBL" id="JAGKQH010000007">
    <property type="protein sequence ID" value="KAG6594970.1"/>
    <property type="molecule type" value="Genomic_DNA"/>
</dbReference>
<organism evidence="1 2">
    <name type="scientific">Cucurbita argyrosperma subsp. sororia</name>
    <dbReference type="NCBI Taxonomy" id="37648"/>
    <lineage>
        <taxon>Eukaryota</taxon>
        <taxon>Viridiplantae</taxon>
        <taxon>Streptophyta</taxon>
        <taxon>Embryophyta</taxon>
        <taxon>Tracheophyta</taxon>
        <taxon>Spermatophyta</taxon>
        <taxon>Magnoliopsida</taxon>
        <taxon>eudicotyledons</taxon>
        <taxon>Gunneridae</taxon>
        <taxon>Pentapetalae</taxon>
        <taxon>rosids</taxon>
        <taxon>fabids</taxon>
        <taxon>Cucurbitales</taxon>
        <taxon>Cucurbitaceae</taxon>
        <taxon>Cucurbiteae</taxon>
        <taxon>Cucurbita</taxon>
    </lineage>
</organism>
<name>A0AAV6NBT4_9ROSI</name>
<feature type="non-terminal residue" evidence="1">
    <location>
        <position position="1"/>
    </location>
</feature>
<proteinExistence type="predicted"/>
<evidence type="ECO:0000313" key="1">
    <source>
        <dbReference type="EMBL" id="KAG6594970.1"/>
    </source>
</evidence>
<evidence type="ECO:0000313" key="2">
    <source>
        <dbReference type="Proteomes" id="UP000685013"/>
    </source>
</evidence>
<comment type="caution">
    <text evidence="1">The sequence shown here is derived from an EMBL/GenBank/DDBJ whole genome shotgun (WGS) entry which is preliminary data.</text>
</comment>
<sequence length="158" mass="18008">MATSTSRTWVFSKRELWCDFKAVGVGRGYRENFRRMIPAPFGGRRKLELGLAAAAAAVRGCKREEFKTTDQPPEIGIHKDPYKVSEEDERFMEEFRDAYPCIFSYTGQTFVVVICSQIVASPRLHGLLKGLYNDNIEQRVTEIPTQLSPRFLSAAFSF</sequence>
<gene>
    <name evidence="1" type="ORF">SDJN03_11523</name>
</gene>
<reference evidence="1 2" key="1">
    <citation type="journal article" date="2021" name="Hortic Res">
        <title>The domestication of Cucurbita argyrosperma as revealed by the genome of its wild relative.</title>
        <authorList>
            <person name="Barrera-Redondo J."/>
            <person name="Sanchez-de la Vega G."/>
            <person name="Aguirre-Liguori J.A."/>
            <person name="Castellanos-Morales G."/>
            <person name="Gutierrez-Guerrero Y.T."/>
            <person name="Aguirre-Dugua X."/>
            <person name="Aguirre-Planter E."/>
            <person name="Tenaillon M.I."/>
            <person name="Lira-Saade R."/>
            <person name="Eguiarte L.E."/>
        </authorList>
    </citation>
    <scope>NUCLEOTIDE SEQUENCE [LARGE SCALE GENOMIC DNA]</scope>
    <source>
        <strain evidence="1">JBR-2021</strain>
    </source>
</reference>
<accession>A0AAV6NBT4</accession>
<dbReference type="Proteomes" id="UP000685013">
    <property type="component" value="Chromosome 7"/>
</dbReference>
<protein>
    <submittedName>
        <fullName evidence="1">Uncharacterized protein</fullName>
    </submittedName>
</protein>